<proteinExistence type="predicted"/>
<name>A0A382VG70_9ZZZZ</name>
<accession>A0A382VG70</accession>
<gene>
    <name evidence="2" type="ORF">METZ01_LOCUS398321</name>
</gene>
<sequence>MTPEASMASQSPVADRKTKLDP</sequence>
<dbReference type="EMBL" id="UINC01151709">
    <property type="protein sequence ID" value="SVD45467.1"/>
    <property type="molecule type" value="Genomic_DNA"/>
</dbReference>
<dbReference type="AlphaFoldDB" id="A0A382VG70"/>
<organism evidence="2">
    <name type="scientific">marine metagenome</name>
    <dbReference type="NCBI Taxonomy" id="408172"/>
    <lineage>
        <taxon>unclassified sequences</taxon>
        <taxon>metagenomes</taxon>
        <taxon>ecological metagenomes</taxon>
    </lineage>
</organism>
<reference evidence="2" key="1">
    <citation type="submission" date="2018-05" db="EMBL/GenBank/DDBJ databases">
        <authorList>
            <person name="Lanie J.A."/>
            <person name="Ng W.-L."/>
            <person name="Kazmierczak K.M."/>
            <person name="Andrzejewski T.M."/>
            <person name="Davidsen T.M."/>
            <person name="Wayne K.J."/>
            <person name="Tettelin H."/>
            <person name="Glass J.I."/>
            <person name="Rusch D."/>
            <person name="Podicherti R."/>
            <person name="Tsui H.-C.T."/>
            <person name="Winkler M.E."/>
        </authorList>
    </citation>
    <scope>NUCLEOTIDE SEQUENCE</scope>
</reference>
<protein>
    <submittedName>
        <fullName evidence="2">Uncharacterized protein</fullName>
    </submittedName>
</protein>
<feature type="region of interest" description="Disordered" evidence="1">
    <location>
        <begin position="1"/>
        <end position="22"/>
    </location>
</feature>
<evidence type="ECO:0000313" key="2">
    <source>
        <dbReference type="EMBL" id="SVD45467.1"/>
    </source>
</evidence>
<evidence type="ECO:0000256" key="1">
    <source>
        <dbReference type="SAM" id="MobiDB-lite"/>
    </source>
</evidence>